<sequence length="380" mass="39382" precursor="true">MDDQQHRTPGAALFPRRLGVLLATLVCTTLPIAACSSTDEQQASPANGLSATGDAAAGTADSTAAGSNTGTIEVAAPKLTVLNDGEGQRYLLRFDVPTTATPTSADAPIRRGASVIFGFTQEVTGEQPDPAPVAPADTVTASLLLLGSHRDQTDSVHTPTVGNGTGVPRGEIHTSYEVAQPTISDNPLNESMVTGDGFIIDAWQKPNGAVTHLSFTAPAGADDTARALIEDQAYSLFGIQPVFPEQPVGVGAQWKVASPKLGDASQLQTVTYTVEAINPTGPGGAPVVDLTVTIDAHPALKEIALREVEPGVAGTLHVLSATTTASGTARVDLAEPLPTTWYSDTLTRVIYGPNPDVETSGQQQVVQDTHTIVSMEQPKP</sequence>
<name>A0A3G6J7G0_9CORY</name>
<feature type="compositionally biased region" description="Low complexity" evidence="1">
    <location>
        <begin position="50"/>
        <end position="67"/>
    </location>
</feature>
<feature type="region of interest" description="Disordered" evidence="1">
    <location>
        <begin position="37"/>
        <end position="67"/>
    </location>
</feature>
<dbReference type="RefSeq" id="WP_123928674.1">
    <property type="nucleotide sequence ID" value="NZ_CP033896.1"/>
</dbReference>
<feature type="compositionally biased region" description="Polar residues" evidence="1">
    <location>
        <begin position="37"/>
        <end position="49"/>
    </location>
</feature>
<organism evidence="2 3">
    <name type="scientific">Corynebacterium choanae</name>
    <dbReference type="NCBI Taxonomy" id="1862358"/>
    <lineage>
        <taxon>Bacteria</taxon>
        <taxon>Bacillati</taxon>
        <taxon>Actinomycetota</taxon>
        <taxon>Actinomycetes</taxon>
        <taxon>Mycobacteriales</taxon>
        <taxon>Corynebacteriaceae</taxon>
        <taxon>Corynebacterium</taxon>
    </lineage>
</organism>
<evidence type="ECO:0000256" key="1">
    <source>
        <dbReference type="SAM" id="MobiDB-lite"/>
    </source>
</evidence>
<protein>
    <submittedName>
        <fullName evidence="2">Uncharacterized protein</fullName>
    </submittedName>
</protein>
<keyword evidence="3" id="KW-1185">Reference proteome</keyword>
<dbReference type="Proteomes" id="UP000269019">
    <property type="component" value="Chromosome"/>
</dbReference>
<proteinExistence type="predicted"/>
<accession>A0A3G6J7G0</accession>
<dbReference type="AlphaFoldDB" id="A0A3G6J7G0"/>
<dbReference type="KEGG" id="ccho:CCHOA_07670"/>
<evidence type="ECO:0000313" key="2">
    <source>
        <dbReference type="EMBL" id="AZA13926.1"/>
    </source>
</evidence>
<reference evidence="2 3" key="1">
    <citation type="submission" date="2018-11" db="EMBL/GenBank/DDBJ databases">
        <authorList>
            <person name="Kleinhagauer T."/>
            <person name="Glaeser S.P."/>
            <person name="Spergser J."/>
            <person name="Ruckert C."/>
            <person name="Kaempfer P."/>
            <person name="Busse H.-J."/>
        </authorList>
    </citation>
    <scope>NUCLEOTIDE SEQUENCE [LARGE SCALE GENOMIC DNA]</scope>
    <source>
        <strain evidence="2 3">200CH</strain>
    </source>
</reference>
<dbReference type="EMBL" id="CP033896">
    <property type="protein sequence ID" value="AZA13926.1"/>
    <property type="molecule type" value="Genomic_DNA"/>
</dbReference>
<dbReference type="OrthoDB" id="4566419at2"/>
<gene>
    <name evidence="2" type="ORF">CCHOA_07670</name>
</gene>
<evidence type="ECO:0000313" key="3">
    <source>
        <dbReference type="Proteomes" id="UP000269019"/>
    </source>
</evidence>